<feature type="transmembrane region" description="Helical" evidence="1">
    <location>
        <begin position="75"/>
        <end position="94"/>
    </location>
</feature>
<evidence type="ECO:0000313" key="3">
    <source>
        <dbReference type="Proteomes" id="UP000653730"/>
    </source>
</evidence>
<sequence length="97" mass="11263">MSFGAGHILDMINRMKQNAALKPSRRPKFRDYREQMHSSDFKRTTYDFPRVSAKKLEELKRDIRRVAGRERRRQFAALLLISVVVSVAAVLFLSKPG</sequence>
<protein>
    <submittedName>
        <fullName evidence="2">Uncharacterized protein</fullName>
    </submittedName>
</protein>
<accession>A0A926JPE3</accession>
<name>A0A926JPE3_9FLAO</name>
<dbReference type="AlphaFoldDB" id="A0A926JPE3"/>
<gene>
    <name evidence="2" type="ORF">IBL28_02620</name>
</gene>
<keyword evidence="1" id="KW-0812">Transmembrane</keyword>
<dbReference type="EMBL" id="JACVDC010000004">
    <property type="protein sequence ID" value="MBC9794847.1"/>
    <property type="molecule type" value="Genomic_DNA"/>
</dbReference>
<evidence type="ECO:0000313" key="2">
    <source>
        <dbReference type="EMBL" id="MBC9794847.1"/>
    </source>
</evidence>
<keyword evidence="3" id="KW-1185">Reference proteome</keyword>
<reference evidence="2 3" key="1">
    <citation type="submission" date="2020-09" db="EMBL/GenBank/DDBJ databases">
        <title>Sinomicrobium weinanense sp. nov., a halophilic bacteria isolated from saline-alkali soil.</title>
        <authorList>
            <person name="Wu P."/>
            <person name="Ren H."/>
            <person name="Mei Y."/>
            <person name="Liang Y."/>
            <person name="Chen Z."/>
        </authorList>
    </citation>
    <scope>NUCLEOTIDE SEQUENCE [LARGE SCALE GENOMIC DNA]</scope>
    <source>
        <strain evidence="2 3">FJxs</strain>
    </source>
</reference>
<keyword evidence="1" id="KW-1133">Transmembrane helix</keyword>
<evidence type="ECO:0000256" key="1">
    <source>
        <dbReference type="SAM" id="Phobius"/>
    </source>
</evidence>
<keyword evidence="1" id="KW-0472">Membrane</keyword>
<dbReference type="RefSeq" id="WP_187964006.1">
    <property type="nucleotide sequence ID" value="NZ_JACVDC010000004.1"/>
</dbReference>
<dbReference type="Proteomes" id="UP000653730">
    <property type="component" value="Unassembled WGS sequence"/>
</dbReference>
<proteinExistence type="predicted"/>
<organism evidence="2 3">
    <name type="scientific">Sinomicrobium weinanense</name>
    <dbReference type="NCBI Taxonomy" id="2842200"/>
    <lineage>
        <taxon>Bacteria</taxon>
        <taxon>Pseudomonadati</taxon>
        <taxon>Bacteroidota</taxon>
        <taxon>Flavobacteriia</taxon>
        <taxon>Flavobacteriales</taxon>
        <taxon>Flavobacteriaceae</taxon>
        <taxon>Sinomicrobium</taxon>
    </lineage>
</organism>
<comment type="caution">
    <text evidence="2">The sequence shown here is derived from an EMBL/GenBank/DDBJ whole genome shotgun (WGS) entry which is preliminary data.</text>
</comment>